<comment type="subcellular location">
    <subcellularLocation>
        <location evidence="1">Cell outer membrane</location>
    </subcellularLocation>
</comment>
<dbReference type="AlphaFoldDB" id="A0A1E3WCN9"/>
<keyword evidence="2 4" id="KW-0472">Membrane</keyword>
<reference evidence="7 8" key="1">
    <citation type="journal article" date="2016" name="Environ. Microbiol.">
        <title>New Methyloceanibacter diversity from North Sea sediments includes methanotroph containing solely the soluble methane monooxygenase.</title>
        <authorList>
            <person name="Vekeman B."/>
            <person name="Kerckhof F.M."/>
            <person name="Cremers G."/>
            <person name="de Vos P."/>
            <person name="Vandamme P."/>
            <person name="Boon N."/>
            <person name="Op den Camp H.J."/>
            <person name="Heylen K."/>
        </authorList>
    </citation>
    <scope>NUCLEOTIDE SEQUENCE [LARGE SCALE GENOMIC DNA]</scope>
    <source>
        <strain evidence="7 8">R-67177</strain>
    </source>
</reference>
<dbReference type="CDD" id="cd07185">
    <property type="entry name" value="OmpA_C-like"/>
    <property type="match status" value="1"/>
</dbReference>
<evidence type="ECO:0000313" key="8">
    <source>
        <dbReference type="Proteomes" id="UP000095042"/>
    </source>
</evidence>
<evidence type="ECO:0000256" key="2">
    <source>
        <dbReference type="ARBA" id="ARBA00023136"/>
    </source>
</evidence>
<keyword evidence="5" id="KW-0732">Signal</keyword>
<dbReference type="Gene3D" id="3.30.1330.60">
    <property type="entry name" value="OmpA-like domain"/>
    <property type="match status" value="1"/>
</dbReference>
<dbReference type="PROSITE" id="PS51257">
    <property type="entry name" value="PROKAR_LIPOPROTEIN"/>
    <property type="match status" value="1"/>
</dbReference>
<dbReference type="EMBL" id="LPWD01000099">
    <property type="protein sequence ID" value="ODS03500.1"/>
    <property type="molecule type" value="Genomic_DNA"/>
</dbReference>
<evidence type="ECO:0000256" key="3">
    <source>
        <dbReference type="ARBA" id="ARBA00023237"/>
    </source>
</evidence>
<dbReference type="PRINTS" id="PR01021">
    <property type="entry name" value="OMPADOMAIN"/>
</dbReference>
<feature type="domain" description="OmpA-like" evidence="6">
    <location>
        <begin position="49"/>
        <end position="166"/>
    </location>
</feature>
<accession>A0A1E3WCN9</accession>
<dbReference type="InterPro" id="IPR006665">
    <property type="entry name" value="OmpA-like"/>
</dbReference>
<name>A0A1E3WCN9_9HYPH</name>
<dbReference type="PROSITE" id="PS51123">
    <property type="entry name" value="OMPA_2"/>
    <property type="match status" value="1"/>
</dbReference>
<dbReference type="SUPFAM" id="SSF103088">
    <property type="entry name" value="OmpA-like"/>
    <property type="match status" value="1"/>
</dbReference>
<evidence type="ECO:0000259" key="6">
    <source>
        <dbReference type="PROSITE" id="PS51123"/>
    </source>
</evidence>
<proteinExistence type="predicted"/>
<dbReference type="Proteomes" id="UP000095042">
    <property type="component" value="Unassembled WGS sequence"/>
</dbReference>
<feature type="signal peptide" evidence="5">
    <location>
        <begin position="1"/>
        <end position="24"/>
    </location>
</feature>
<dbReference type="PANTHER" id="PTHR30329">
    <property type="entry name" value="STATOR ELEMENT OF FLAGELLAR MOTOR COMPLEX"/>
    <property type="match status" value="1"/>
</dbReference>
<dbReference type="InterPro" id="IPR036737">
    <property type="entry name" value="OmpA-like_sf"/>
</dbReference>
<feature type="chain" id="PRO_5009139206" description="OmpA-like domain-containing protein" evidence="5">
    <location>
        <begin position="25"/>
        <end position="169"/>
    </location>
</feature>
<protein>
    <recommendedName>
        <fullName evidence="6">OmpA-like domain-containing protein</fullName>
    </recommendedName>
</protein>
<dbReference type="PANTHER" id="PTHR30329:SF21">
    <property type="entry name" value="LIPOPROTEIN YIAD-RELATED"/>
    <property type="match status" value="1"/>
</dbReference>
<keyword evidence="8" id="KW-1185">Reference proteome</keyword>
<gene>
    <name evidence="7" type="ORF">AUC71_09380</name>
</gene>
<keyword evidence="3" id="KW-0998">Cell outer membrane</keyword>
<evidence type="ECO:0000313" key="7">
    <source>
        <dbReference type="EMBL" id="ODS03500.1"/>
    </source>
</evidence>
<dbReference type="InterPro" id="IPR050330">
    <property type="entry name" value="Bact_OuterMem_StrucFunc"/>
</dbReference>
<comment type="caution">
    <text evidence="7">The sequence shown here is derived from an EMBL/GenBank/DDBJ whole genome shotgun (WGS) entry which is preliminary data.</text>
</comment>
<organism evidence="7 8">
    <name type="scientific">Methyloceanibacter marginalis</name>
    <dbReference type="NCBI Taxonomy" id="1774971"/>
    <lineage>
        <taxon>Bacteria</taxon>
        <taxon>Pseudomonadati</taxon>
        <taxon>Pseudomonadota</taxon>
        <taxon>Alphaproteobacteria</taxon>
        <taxon>Hyphomicrobiales</taxon>
        <taxon>Hyphomicrobiaceae</taxon>
        <taxon>Methyloceanibacter</taxon>
    </lineage>
</organism>
<dbReference type="InterPro" id="IPR006664">
    <property type="entry name" value="OMP_bac"/>
</dbReference>
<evidence type="ECO:0000256" key="1">
    <source>
        <dbReference type="ARBA" id="ARBA00004442"/>
    </source>
</evidence>
<dbReference type="RefSeq" id="WP_069623304.1">
    <property type="nucleotide sequence ID" value="NZ_LPWD01000099.1"/>
</dbReference>
<dbReference type="GO" id="GO:0009279">
    <property type="term" value="C:cell outer membrane"/>
    <property type="evidence" value="ECO:0007669"/>
    <property type="project" value="UniProtKB-SubCell"/>
</dbReference>
<evidence type="ECO:0000256" key="4">
    <source>
        <dbReference type="PROSITE-ProRule" id="PRU00473"/>
    </source>
</evidence>
<dbReference type="Pfam" id="PF00691">
    <property type="entry name" value="OmpA"/>
    <property type="match status" value="1"/>
</dbReference>
<evidence type="ECO:0000256" key="5">
    <source>
        <dbReference type="SAM" id="SignalP"/>
    </source>
</evidence>
<sequence length="169" mass="17850">MRLRGGFGRAGTLAGVLAFALALAACSGQVGPPKEYELGAAAAATPGGVEGFAANAGDVVYFAGDSTTLSPTAQATLRKQVRWLNRHPGYRVTIEGHADEWGTRQHNLTLGAQRATAVETFLKQNGLRVDRVHTVSYGKERLVADCTALSCRAQNRRAQTVLSASTAPR</sequence>
<dbReference type="OrthoDB" id="9809164at2"/>